<evidence type="ECO:0000256" key="1">
    <source>
        <dbReference type="ARBA" id="ARBA00022723"/>
    </source>
</evidence>
<dbReference type="RefSeq" id="WP_338535920.1">
    <property type="nucleotide sequence ID" value="NZ_AP028654.1"/>
</dbReference>
<gene>
    <name evidence="5" type="ORF">HLPR_26600</name>
</gene>
<evidence type="ECO:0000313" key="5">
    <source>
        <dbReference type="EMBL" id="BEP30329.1"/>
    </source>
</evidence>
<keyword evidence="1" id="KW-0479">Metal-binding</keyword>
<organism evidence="5 6">
    <name type="scientific">Helicovermis profundi</name>
    <dbReference type="NCBI Taxonomy" id="3065157"/>
    <lineage>
        <taxon>Bacteria</taxon>
        <taxon>Bacillati</taxon>
        <taxon>Bacillota</taxon>
        <taxon>Clostridia</taxon>
        <taxon>Helicovermis</taxon>
    </lineage>
</organism>
<dbReference type="AlphaFoldDB" id="A0AAU9EQ78"/>
<keyword evidence="2" id="KW-0863">Zinc-finger</keyword>
<dbReference type="GO" id="GO:0008270">
    <property type="term" value="F:zinc ion binding"/>
    <property type="evidence" value="ECO:0007669"/>
    <property type="project" value="UniProtKB-KW"/>
</dbReference>
<evidence type="ECO:0000256" key="2">
    <source>
        <dbReference type="ARBA" id="ARBA00022771"/>
    </source>
</evidence>
<evidence type="ECO:0000259" key="4">
    <source>
        <dbReference type="PROSITE" id="PS50178"/>
    </source>
</evidence>
<dbReference type="Proteomes" id="UP001321786">
    <property type="component" value="Chromosome"/>
</dbReference>
<dbReference type="PROSITE" id="PS50178">
    <property type="entry name" value="ZF_FYVE"/>
    <property type="match status" value="1"/>
</dbReference>
<accession>A0AAU9EQ78</accession>
<dbReference type="SUPFAM" id="SSF57903">
    <property type="entry name" value="FYVE/PHD zinc finger"/>
    <property type="match status" value="1"/>
</dbReference>
<sequence>MNENYKSQCMFCGAQVGEISQRTEELVNKIYYCSKCMKNYCDQCSYEEQRDGELVQLCLRCDSRLNKIDEL</sequence>
<reference evidence="5 6" key="1">
    <citation type="submission" date="2023-08" db="EMBL/GenBank/DDBJ databases">
        <title>Helicovermis profunda gen. nov., sp. nov., a novel mesophilic, fermentative bacterium within the Bacillota from a deep-sea hydrothermal vent chimney.</title>
        <authorList>
            <person name="Miyazaki U."/>
            <person name="Mizutani D."/>
            <person name="Hashimoto Y."/>
            <person name="Tame A."/>
            <person name="Sawayama S."/>
            <person name="Miyazaki J."/>
            <person name="Takai K."/>
            <person name="Nakagawa S."/>
        </authorList>
    </citation>
    <scope>NUCLEOTIDE SEQUENCE [LARGE SCALE GENOMIC DNA]</scope>
    <source>
        <strain evidence="5 6">S502</strain>
    </source>
</reference>
<protein>
    <recommendedName>
        <fullName evidence="4">FYVE-type domain-containing protein</fullName>
    </recommendedName>
</protein>
<evidence type="ECO:0000313" key="6">
    <source>
        <dbReference type="Proteomes" id="UP001321786"/>
    </source>
</evidence>
<dbReference type="InterPro" id="IPR017455">
    <property type="entry name" value="Znf_FYVE-rel"/>
</dbReference>
<name>A0AAU9EQ78_9FIRM</name>
<proteinExistence type="predicted"/>
<feature type="domain" description="FYVE-type" evidence="4">
    <location>
        <begin position="3"/>
        <end position="66"/>
    </location>
</feature>
<keyword evidence="6" id="KW-1185">Reference proteome</keyword>
<dbReference type="EMBL" id="AP028654">
    <property type="protein sequence ID" value="BEP30329.1"/>
    <property type="molecule type" value="Genomic_DNA"/>
</dbReference>
<dbReference type="KEGG" id="hprf:HLPR_26600"/>
<evidence type="ECO:0000256" key="3">
    <source>
        <dbReference type="ARBA" id="ARBA00022833"/>
    </source>
</evidence>
<keyword evidence="3" id="KW-0862">Zinc</keyword>
<dbReference type="InterPro" id="IPR011011">
    <property type="entry name" value="Znf_FYVE_PHD"/>
</dbReference>